<dbReference type="Proteomes" id="UP000683000">
    <property type="component" value="Unassembled WGS sequence"/>
</dbReference>
<accession>A0A8I3AGY3</accession>
<sequence>MLSSSRLLVDKCTPRDRYARTHIPLSTSLCPSADDTLVIVRHTIRLFLHPQTHDLQQQSPTPSVAARRRAHSSSDSQGWKFLPTPIRPTFRPRDYELPPCAEDDDRSDAQTISLKVLRRSLKNVEFDPSCLDCLDQQTLLSPTESFSEICYTEATHDQVPVPALQPLQPRIRKRTAYYDRTAMSEEDPYHDWDENMSVRWSRPLRKPLPPVPPLPEHLKKSKEPEPRPSYQQSVLADIETRLLRVVTNPAESVHYFPVSSQRRSEESPKSSLDSPSSVSSTASKSSSAKSAGTFRRLGSVLVRARSKSRA</sequence>
<gene>
    <name evidence="2" type="ORF">JVT61DRAFT_627</name>
</gene>
<proteinExistence type="predicted"/>
<organism evidence="2 3">
    <name type="scientific">Boletus reticuloceps</name>
    <dbReference type="NCBI Taxonomy" id="495285"/>
    <lineage>
        <taxon>Eukaryota</taxon>
        <taxon>Fungi</taxon>
        <taxon>Dikarya</taxon>
        <taxon>Basidiomycota</taxon>
        <taxon>Agaricomycotina</taxon>
        <taxon>Agaricomycetes</taxon>
        <taxon>Agaricomycetidae</taxon>
        <taxon>Boletales</taxon>
        <taxon>Boletineae</taxon>
        <taxon>Boletaceae</taxon>
        <taxon>Boletoideae</taxon>
        <taxon>Boletus</taxon>
    </lineage>
</organism>
<feature type="compositionally biased region" description="Basic and acidic residues" evidence="1">
    <location>
        <begin position="216"/>
        <end position="226"/>
    </location>
</feature>
<feature type="region of interest" description="Disordered" evidence="1">
    <location>
        <begin position="51"/>
        <end position="78"/>
    </location>
</feature>
<feature type="compositionally biased region" description="Pro residues" evidence="1">
    <location>
        <begin position="206"/>
        <end position="215"/>
    </location>
</feature>
<evidence type="ECO:0000313" key="3">
    <source>
        <dbReference type="Proteomes" id="UP000683000"/>
    </source>
</evidence>
<feature type="compositionally biased region" description="Polar residues" evidence="1">
    <location>
        <begin position="53"/>
        <end position="62"/>
    </location>
</feature>
<comment type="caution">
    <text evidence="2">The sequence shown here is derived from an EMBL/GenBank/DDBJ whole genome shotgun (WGS) entry which is preliminary data.</text>
</comment>
<feature type="compositionally biased region" description="Low complexity" evidence="1">
    <location>
        <begin position="269"/>
        <end position="291"/>
    </location>
</feature>
<name>A0A8I3AGY3_9AGAM</name>
<dbReference type="EMBL" id="JAGFBS010000001">
    <property type="protein sequence ID" value="KAG6381996.1"/>
    <property type="molecule type" value="Genomic_DNA"/>
</dbReference>
<feature type="region of interest" description="Disordered" evidence="1">
    <location>
        <begin position="202"/>
        <end position="231"/>
    </location>
</feature>
<feature type="region of interest" description="Disordered" evidence="1">
    <location>
        <begin position="257"/>
        <end position="310"/>
    </location>
</feature>
<reference evidence="2" key="1">
    <citation type="submission" date="2021-03" db="EMBL/GenBank/DDBJ databases">
        <title>Evolutionary innovations through gain and loss of genes in the ectomycorrhizal Boletales.</title>
        <authorList>
            <person name="Wu G."/>
            <person name="Miyauchi S."/>
            <person name="Morin E."/>
            <person name="Yang Z.-L."/>
            <person name="Xu J."/>
            <person name="Martin F.M."/>
        </authorList>
    </citation>
    <scope>NUCLEOTIDE SEQUENCE</scope>
    <source>
        <strain evidence="2">BR01</strain>
    </source>
</reference>
<dbReference type="OrthoDB" id="2793621at2759"/>
<evidence type="ECO:0000256" key="1">
    <source>
        <dbReference type="SAM" id="MobiDB-lite"/>
    </source>
</evidence>
<dbReference type="AlphaFoldDB" id="A0A8I3AGY3"/>
<keyword evidence="3" id="KW-1185">Reference proteome</keyword>
<protein>
    <submittedName>
        <fullName evidence="2">Uncharacterized protein</fullName>
    </submittedName>
</protein>
<evidence type="ECO:0000313" key="2">
    <source>
        <dbReference type="EMBL" id="KAG6381996.1"/>
    </source>
</evidence>